<comment type="similarity">
    <text evidence="3">Belongs to the peptidase S33 family.</text>
</comment>
<dbReference type="GO" id="GO:0004177">
    <property type="term" value="F:aminopeptidase activity"/>
    <property type="evidence" value="ECO:0007669"/>
    <property type="project" value="UniProtKB-KW"/>
</dbReference>
<dbReference type="InterPro" id="IPR002410">
    <property type="entry name" value="Peptidase_S33"/>
</dbReference>
<keyword evidence="5 11" id="KW-0031">Aminopeptidase</keyword>
<organism evidence="11">
    <name type="scientific">metagenome</name>
    <dbReference type="NCBI Taxonomy" id="256318"/>
    <lineage>
        <taxon>unclassified sequences</taxon>
        <taxon>metagenomes</taxon>
    </lineage>
</organism>
<dbReference type="Pfam" id="PF00561">
    <property type="entry name" value="Abhydrolase_1"/>
    <property type="match status" value="1"/>
</dbReference>
<keyword evidence="6" id="KW-0963">Cytoplasm</keyword>
<evidence type="ECO:0000256" key="6">
    <source>
        <dbReference type="ARBA" id="ARBA00022490"/>
    </source>
</evidence>
<dbReference type="GO" id="GO:0006508">
    <property type="term" value="P:proteolysis"/>
    <property type="evidence" value="ECO:0007669"/>
    <property type="project" value="UniProtKB-KW"/>
</dbReference>
<reference evidence="11" key="1">
    <citation type="submission" date="2015-08" db="EMBL/GenBank/DDBJ databases">
        <authorList>
            <person name="Babu N.S."/>
            <person name="Beckwith C.J."/>
            <person name="Beseler K.G."/>
            <person name="Brison A."/>
            <person name="Carone J.V."/>
            <person name="Caskin T.P."/>
            <person name="Diamond M."/>
            <person name="Durham M.E."/>
            <person name="Foxe J.M."/>
            <person name="Go M."/>
            <person name="Henderson B.A."/>
            <person name="Jones I.B."/>
            <person name="McGettigan J.A."/>
            <person name="Micheletti S.J."/>
            <person name="Nasrallah M.E."/>
            <person name="Ortiz D."/>
            <person name="Piller C.R."/>
            <person name="Privatt S.R."/>
            <person name="Schneider S.L."/>
            <person name="Sharp S."/>
            <person name="Smith T.C."/>
            <person name="Stanton J.D."/>
            <person name="Ullery H.E."/>
            <person name="Wilson R.J."/>
            <person name="Serrano M.G."/>
            <person name="Buck G."/>
            <person name="Lee V."/>
            <person name="Wang Y."/>
            <person name="Carvalho R."/>
            <person name="Voegtly L."/>
            <person name="Shi R."/>
            <person name="Duckworth R."/>
            <person name="Johnson A."/>
            <person name="Loviza R."/>
            <person name="Walstead R."/>
            <person name="Shah Z."/>
            <person name="Kiflezghi M."/>
            <person name="Wade K."/>
            <person name="Ball S.L."/>
            <person name="Bradley K.W."/>
            <person name="Asai D.J."/>
            <person name="Bowman C.A."/>
            <person name="Russell D.A."/>
            <person name="Pope W.H."/>
            <person name="Jacobs-Sera D."/>
            <person name="Hendrix R.W."/>
            <person name="Hatfull G.F."/>
        </authorList>
    </citation>
    <scope>NUCLEOTIDE SEQUENCE</scope>
</reference>
<dbReference type="PIRSF" id="PIRSF006431">
    <property type="entry name" value="Pept_S33"/>
    <property type="match status" value="1"/>
</dbReference>
<dbReference type="InterPro" id="IPR000073">
    <property type="entry name" value="AB_hydrolase_1"/>
</dbReference>
<name>A0A2P2CBQ0_9ZZZZ</name>
<dbReference type="PRINTS" id="PR00793">
    <property type="entry name" value="PROAMNOPTASE"/>
</dbReference>
<keyword evidence="7" id="KW-0645">Protease</keyword>
<evidence type="ECO:0000259" key="10">
    <source>
        <dbReference type="Pfam" id="PF00561"/>
    </source>
</evidence>
<protein>
    <recommendedName>
        <fullName evidence="4">prolyl aminopeptidase</fullName>
        <ecNumber evidence="4">3.4.11.5</ecNumber>
    </recommendedName>
    <alternativeName>
        <fullName evidence="9">Prolyl aminopeptidase</fullName>
    </alternativeName>
</protein>
<sequence length="315" mass="34645">MVNAWGNLPRVEGLLDVGEGQKIWWCELGSPEGIPLVVAHGGPGGGTVPAMAEPYDLDRFRVVMFDQRGCGNSLPHASDPTVPLTANTTQHLVRDMERLRRSRGIDRWIVSGSSWGVALTLAYVCEHPERVRGVLLRGITTCSAEELDWVYRDGANRLLPEAWEAFCSLAPDASTDLVAAYQQALENDSRRQAAALAWCRWELAGALAKPGSELEATLTEPRFAMCFARISTHYAANLGFIDQEALWSTIPTLGHIPATMIQGRFDLCTPPATAWRLHRQWPNSTLHLLDDESHRLEGAAATVRASLDELATRAI</sequence>
<accession>A0A2P2CBQ0</accession>
<evidence type="ECO:0000256" key="9">
    <source>
        <dbReference type="ARBA" id="ARBA00029605"/>
    </source>
</evidence>
<dbReference type="PANTHER" id="PTHR43722:SF1">
    <property type="entry name" value="PROLINE IMINOPEPTIDASE"/>
    <property type="match status" value="1"/>
</dbReference>
<proteinExistence type="inferred from homology"/>
<dbReference type="EMBL" id="CZKA01000056">
    <property type="protein sequence ID" value="CUR59396.1"/>
    <property type="molecule type" value="Genomic_DNA"/>
</dbReference>
<dbReference type="InterPro" id="IPR029058">
    <property type="entry name" value="AB_hydrolase_fold"/>
</dbReference>
<keyword evidence="8 11" id="KW-0378">Hydrolase</keyword>
<evidence type="ECO:0000256" key="5">
    <source>
        <dbReference type="ARBA" id="ARBA00022438"/>
    </source>
</evidence>
<evidence type="ECO:0000313" key="11">
    <source>
        <dbReference type="EMBL" id="CUR59396.1"/>
    </source>
</evidence>
<dbReference type="PRINTS" id="PR00111">
    <property type="entry name" value="ABHYDROLASE"/>
</dbReference>
<dbReference type="SUPFAM" id="SSF53474">
    <property type="entry name" value="alpha/beta-Hydrolases"/>
    <property type="match status" value="1"/>
</dbReference>
<gene>
    <name evidence="11" type="ORF">NOCA260016</name>
</gene>
<dbReference type="InterPro" id="IPR005944">
    <property type="entry name" value="Pro_iminopeptidase"/>
</dbReference>
<evidence type="ECO:0000256" key="2">
    <source>
        <dbReference type="ARBA" id="ARBA00004496"/>
    </source>
</evidence>
<dbReference type="GO" id="GO:0005737">
    <property type="term" value="C:cytoplasm"/>
    <property type="evidence" value="ECO:0007669"/>
    <property type="project" value="UniProtKB-SubCell"/>
</dbReference>
<evidence type="ECO:0000256" key="4">
    <source>
        <dbReference type="ARBA" id="ARBA00012568"/>
    </source>
</evidence>
<comment type="catalytic activity">
    <reaction evidence="1">
        <text>Release of N-terminal proline from a peptide.</text>
        <dbReference type="EC" id="3.4.11.5"/>
    </reaction>
</comment>
<evidence type="ECO:0000256" key="3">
    <source>
        <dbReference type="ARBA" id="ARBA00010088"/>
    </source>
</evidence>
<dbReference type="AlphaFoldDB" id="A0A2P2CBQ0"/>
<dbReference type="NCBIfam" id="TIGR01249">
    <property type="entry name" value="pro_imino_pep_1"/>
    <property type="match status" value="1"/>
</dbReference>
<dbReference type="PANTHER" id="PTHR43722">
    <property type="entry name" value="PROLINE IMINOPEPTIDASE"/>
    <property type="match status" value="1"/>
</dbReference>
<evidence type="ECO:0000256" key="1">
    <source>
        <dbReference type="ARBA" id="ARBA00001585"/>
    </source>
</evidence>
<evidence type="ECO:0000256" key="7">
    <source>
        <dbReference type="ARBA" id="ARBA00022670"/>
    </source>
</evidence>
<evidence type="ECO:0000256" key="8">
    <source>
        <dbReference type="ARBA" id="ARBA00022801"/>
    </source>
</evidence>
<feature type="domain" description="AB hydrolase-1" evidence="10">
    <location>
        <begin position="35"/>
        <end position="294"/>
    </location>
</feature>
<dbReference type="EC" id="3.4.11.5" evidence="4"/>
<comment type="subcellular location">
    <subcellularLocation>
        <location evidence="2">Cytoplasm</location>
    </subcellularLocation>
</comment>
<dbReference type="Gene3D" id="3.40.50.1820">
    <property type="entry name" value="alpha/beta hydrolase"/>
    <property type="match status" value="1"/>
</dbReference>